<evidence type="ECO:0000256" key="7">
    <source>
        <dbReference type="SAM" id="Coils"/>
    </source>
</evidence>
<feature type="coiled-coil region" evidence="7">
    <location>
        <begin position="160"/>
        <end position="314"/>
    </location>
</feature>
<proteinExistence type="predicted"/>
<feature type="compositionally biased region" description="Polar residues" evidence="8">
    <location>
        <begin position="67"/>
        <end position="97"/>
    </location>
</feature>
<dbReference type="PANTHER" id="PTHR13815:SF7">
    <property type="entry name" value="GOLGIN SUBFAMILY A MEMBER 5"/>
    <property type="match status" value="1"/>
</dbReference>
<dbReference type="InterPro" id="IPR019177">
    <property type="entry name" value="Golgin_subfamily_A_member_5"/>
</dbReference>
<evidence type="ECO:0008006" key="12">
    <source>
        <dbReference type="Google" id="ProtNLM"/>
    </source>
</evidence>
<organism evidence="10 11">
    <name type="scientific">Manduca sexta</name>
    <name type="common">Tobacco hawkmoth</name>
    <name type="synonym">Tobacco hornworm</name>
    <dbReference type="NCBI Taxonomy" id="7130"/>
    <lineage>
        <taxon>Eukaryota</taxon>
        <taxon>Metazoa</taxon>
        <taxon>Ecdysozoa</taxon>
        <taxon>Arthropoda</taxon>
        <taxon>Hexapoda</taxon>
        <taxon>Insecta</taxon>
        <taxon>Pterygota</taxon>
        <taxon>Neoptera</taxon>
        <taxon>Endopterygota</taxon>
        <taxon>Lepidoptera</taxon>
        <taxon>Glossata</taxon>
        <taxon>Ditrysia</taxon>
        <taxon>Bombycoidea</taxon>
        <taxon>Sphingidae</taxon>
        <taxon>Sphinginae</taxon>
        <taxon>Sphingini</taxon>
        <taxon>Manduca</taxon>
    </lineage>
</organism>
<evidence type="ECO:0000256" key="2">
    <source>
        <dbReference type="ARBA" id="ARBA00022692"/>
    </source>
</evidence>
<gene>
    <name evidence="10" type="ORF">O3G_MSEX013210</name>
</gene>
<feature type="transmembrane region" description="Helical" evidence="9">
    <location>
        <begin position="568"/>
        <end position="586"/>
    </location>
</feature>
<keyword evidence="3 9" id="KW-1133">Transmembrane helix</keyword>
<keyword evidence="4" id="KW-0333">Golgi apparatus</keyword>
<accession>A0A921ZRL2</accession>
<keyword evidence="5 7" id="KW-0175">Coiled coil</keyword>
<feature type="coiled-coil region" evidence="7">
    <location>
        <begin position="346"/>
        <end position="429"/>
    </location>
</feature>
<protein>
    <recommendedName>
        <fullName evidence="12">Golgin-84</fullName>
    </recommendedName>
</protein>
<name>A0A921ZRL2_MANSE</name>
<dbReference type="GO" id="GO:0000139">
    <property type="term" value="C:Golgi membrane"/>
    <property type="evidence" value="ECO:0007669"/>
    <property type="project" value="UniProtKB-SubCell"/>
</dbReference>
<reference evidence="10" key="2">
    <citation type="submission" date="2020-12" db="EMBL/GenBank/DDBJ databases">
        <authorList>
            <person name="Kanost M."/>
        </authorList>
    </citation>
    <scope>NUCLEOTIDE SEQUENCE</scope>
</reference>
<dbReference type="AlphaFoldDB" id="A0A921ZRL2"/>
<dbReference type="GO" id="GO:0031985">
    <property type="term" value="C:Golgi cisterna"/>
    <property type="evidence" value="ECO:0007669"/>
    <property type="project" value="TreeGrafter"/>
</dbReference>
<feature type="region of interest" description="Disordered" evidence="8">
    <location>
        <begin position="25"/>
        <end position="122"/>
    </location>
</feature>
<dbReference type="GO" id="GO:0007030">
    <property type="term" value="P:Golgi organization"/>
    <property type="evidence" value="ECO:0007669"/>
    <property type="project" value="InterPro"/>
</dbReference>
<feature type="compositionally biased region" description="Basic residues" evidence="8">
    <location>
        <begin position="52"/>
        <end position="62"/>
    </location>
</feature>
<evidence type="ECO:0000256" key="4">
    <source>
        <dbReference type="ARBA" id="ARBA00023034"/>
    </source>
</evidence>
<dbReference type="EMBL" id="JH668837">
    <property type="protein sequence ID" value="KAG6462370.1"/>
    <property type="molecule type" value="Genomic_DNA"/>
</dbReference>
<evidence type="ECO:0000256" key="5">
    <source>
        <dbReference type="ARBA" id="ARBA00023054"/>
    </source>
</evidence>
<keyword evidence="11" id="KW-1185">Reference proteome</keyword>
<evidence type="ECO:0000256" key="1">
    <source>
        <dbReference type="ARBA" id="ARBA00004409"/>
    </source>
</evidence>
<dbReference type="Proteomes" id="UP000791440">
    <property type="component" value="Unassembled WGS sequence"/>
</dbReference>
<comment type="subcellular location">
    <subcellularLocation>
        <location evidence="1">Golgi apparatus membrane</location>
        <topology evidence="1">Single-pass type IV membrane protein</topology>
    </subcellularLocation>
</comment>
<keyword evidence="6 9" id="KW-0472">Membrane</keyword>
<dbReference type="Pfam" id="PF09787">
    <property type="entry name" value="Golgin_A5"/>
    <property type="match status" value="1"/>
</dbReference>
<dbReference type="PANTHER" id="PTHR13815">
    <property type="entry name" value="GOLGIN-84"/>
    <property type="match status" value="1"/>
</dbReference>
<evidence type="ECO:0000256" key="6">
    <source>
        <dbReference type="ARBA" id="ARBA00023136"/>
    </source>
</evidence>
<reference evidence="10" key="1">
    <citation type="journal article" date="2016" name="Insect Biochem. Mol. Biol.">
        <title>Multifaceted biological insights from a draft genome sequence of the tobacco hornworm moth, Manduca sexta.</title>
        <authorList>
            <person name="Kanost M.R."/>
            <person name="Arrese E.L."/>
            <person name="Cao X."/>
            <person name="Chen Y.R."/>
            <person name="Chellapilla S."/>
            <person name="Goldsmith M.R."/>
            <person name="Grosse-Wilde E."/>
            <person name="Heckel D.G."/>
            <person name="Herndon N."/>
            <person name="Jiang H."/>
            <person name="Papanicolaou A."/>
            <person name="Qu J."/>
            <person name="Soulages J.L."/>
            <person name="Vogel H."/>
            <person name="Walters J."/>
            <person name="Waterhouse R.M."/>
            <person name="Ahn S.J."/>
            <person name="Almeida F.C."/>
            <person name="An C."/>
            <person name="Aqrawi P."/>
            <person name="Bretschneider A."/>
            <person name="Bryant W.B."/>
            <person name="Bucks S."/>
            <person name="Chao H."/>
            <person name="Chevignon G."/>
            <person name="Christen J.M."/>
            <person name="Clarke D.F."/>
            <person name="Dittmer N.T."/>
            <person name="Ferguson L.C.F."/>
            <person name="Garavelou S."/>
            <person name="Gordon K.H.J."/>
            <person name="Gunaratna R.T."/>
            <person name="Han Y."/>
            <person name="Hauser F."/>
            <person name="He Y."/>
            <person name="Heidel-Fischer H."/>
            <person name="Hirsh A."/>
            <person name="Hu Y."/>
            <person name="Jiang H."/>
            <person name="Kalra D."/>
            <person name="Klinner C."/>
            <person name="Konig C."/>
            <person name="Kovar C."/>
            <person name="Kroll A.R."/>
            <person name="Kuwar S.S."/>
            <person name="Lee S.L."/>
            <person name="Lehman R."/>
            <person name="Li K."/>
            <person name="Li Z."/>
            <person name="Liang H."/>
            <person name="Lovelace S."/>
            <person name="Lu Z."/>
            <person name="Mansfield J.H."/>
            <person name="McCulloch K.J."/>
            <person name="Mathew T."/>
            <person name="Morton B."/>
            <person name="Muzny D.M."/>
            <person name="Neunemann D."/>
            <person name="Ongeri F."/>
            <person name="Pauchet Y."/>
            <person name="Pu L.L."/>
            <person name="Pyrousis I."/>
            <person name="Rao X.J."/>
            <person name="Redding A."/>
            <person name="Roesel C."/>
            <person name="Sanchez-Gracia A."/>
            <person name="Schaack S."/>
            <person name="Shukla A."/>
            <person name="Tetreau G."/>
            <person name="Wang Y."/>
            <person name="Xiong G.H."/>
            <person name="Traut W."/>
            <person name="Walsh T.K."/>
            <person name="Worley K.C."/>
            <person name="Wu D."/>
            <person name="Wu W."/>
            <person name="Wu Y.Q."/>
            <person name="Zhang X."/>
            <person name="Zou Z."/>
            <person name="Zucker H."/>
            <person name="Briscoe A.D."/>
            <person name="Burmester T."/>
            <person name="Clem R.J."/>
            <person name="Feyereisen R."/>
            <person name="Grimmelikhuijzen C.J.P."/>
            <person name="Hamodrakas S.J."/>
            <person name="Hansson B.S."/>
            <person name="Huguet E."/>
            <person name="Jermiin L.S."/>
            <person name="Lan Q."/>
            <person name="Lehman H.K."/>
            <person name="Lorenzen M."/>
            <person name="Merzendorfer H."/>
            <person name="Michalopoulos I."/>
            <person name="Morton D.B."/>
            <person name="Muthukrishnan S."/>
            <person name="Oakeshott J.G."/>
            <person name="Palmer W."/>
            <person name="Park Y."/>
            <person name="Passarelli A.L."/>
            <person name="Rozas J."/>
            <person name="Schwartz L.M."/>
            <person name="Smith W."/>
            <person name="Southgate A."/>
            <person name="Vilcinskas A."/>
            <person name="Vogt R."/>
            <person name="Wang P."/>
            <person name="Werren J."/>
            <person name="Yu X.Q."/>
            <person name="Zhou J.J."/>
            <person name="Brown S.J."/>
            <person name="Scherer S.E."/>
            <person name="Richards S."/>
            <person name="Blissard G.W."/>
        </authorList>
    </citation>
    <scope>NUCLEOTIDE SEQUENCE</scope>
</reference>
<evidence type="ECO:0000256" key="9">
    <source>
        <dbReference type="SAM" id="Phobius"/>
    </source>
</evidence>
<evidence type="ECO:0000313" key="11">
    <source>
        <dbReference type="Proteomes" id="UP000791440"/>
    </source>
</evidence>
<dbReference type="GO" id="GO:0000301">
    <property type="term" value="P:retrograde transport, vesicle recycling within Golgi"/>
    <property type="evidence" value="ECO:0007669"/>
    <property type="project" value="TreeGrafter"/>
</dbReference>
<evidence type="ECO:0000256" key="3">
    <source>
        <dbReference type="ARBA" id="ARBA00022989"/>
    </source>
</evidence>
<evidence type="ECO:0000313" key="10">
    <source>
        <dbReference type="EMBL" id="KAG6462370.1"/>
    </source>
</evidence>
<comment type="caution">
    <text evidence="10">The sequence shown here is derived from an EMBL/GenBank/DDBJ whole genome shotgun (WGS) entry which is preliminary data.</text>
</comment>
<keyword evidence="2 9" id="KW-0812">Transmembrane</keyword>
<sequence>MSWFAELAGKAESLLVNFDEQTGAALRNHNGPKQRKNDKKDFYLQTDPPWMQKKRPIPRAWKKVPPSTESKNNFPVGRSSPTRQASQSPLRNNDNARSGSPKPKKLSKKSSPLYTLNNCPKTMVGDMKDEFGMHYGLRQRRSSLPTDLDMVNNDEWVYKIQNLEIENVMLRNELNVLNQEVTELLSRLRKTEDELNNAQNKLETSSIQNGSINAENETLNSQLQQLKQKIYDLTNVEMSKYKEQNQSLETEICLLKDKNKELEEKLEEAITKAKDNEAAKLKLETELRHGQSTINELQNNLEKSKTECVRLEKEWETYKLRVKSMLHTKDNEIKALQDGLNLNEDTNVLMEQLEALKEERDMLSEATSRVRTECDEMKSYVSQLEARHSSAERVVAALRDALRDERGARNRVEAQCSALNKELKNLQMETGQTIASLRTALRDKDSELSHFRESSTSVRSTDTSALNVADYDVTRDVDTEKIHVLTQTLVQKQGKIDSLLADNNILRIQLEKLETKYKSEVVALRSNAHSVIHLQDTDCRVRPRSHVPDSALSALSMRIGVMIKRYPIFRLFIFIYMVRYCLRYIYSFMFIRYSKTEYYH</sequence>
<evidence type="ECO:0000256" key="8">
    <source>
        <dbReference type="SAM" id="MobiDB-lite"/>
    </source>
</evidence>